<dbReference type="InterPro" id="IPR003599">
    <property type="entry name" value="Ig_sub"/>
</dbReference>
<evidence type="ECO:0000313" key="2">
    <source>
        <dbReference type="EMBL" id="KAL0271625.1"/>
    </source>
</evidence>
<proteinExistence type="predicted"/>
<dbReference type="Pfam" id="PF13927">
    <property type="entry name" value="Ig_3"/>
    <property type="match status" value="1"/>
</dbReference>
<sequence>MPRENCSAIKFDRTWQGKLCASVLALLALAHSANCGYIWNSPGKDWSVRNEVIKTAPEFEDTETQVTVGVGRTAFLPCRVKNLNDKMVSWIRTSDLHILTSGRITFTADSRFESANVKGTFNWGLKLRNSQYSDSGTYECQVNTEPKMNRKVALAVVTEETLGDALLNDINLHMADQAGDELTNGGSLTKILGAEEQFVKTGSTITFTCLVVTPNQTASSVDWLKDGRQVSFQAARGGIIVETERSTKRTTSRLTVSDVRQEDTGNYTCKPSNTKSHSISLIVVEGEQTQAMKRNRSNVSPSSGIPFPLTLCFFFLCTVSFR</sequence>
<dbReference type="PANTHER" id="PTHR23279">
    <property type="entry name" value="DEFECTIVE PROBOSCIS EXTENSION RESPONSE DPR -RELATED"/>
    <property type="match status" value="1"/>
</dbReference>
<gene>
    <name evidence="2" type="ORF">PYX00_008662</name>
</gene>
<name>A0AAW2HNR8_9NEOP</name>
<dbReference type="InterPro" id="IPR036179">
    <property type="entry name" value="Ig-like_dom_sf"/>
</dbReference>
<dbReference type="SMART" id="SM00408">
    <property type="entry name" value="IGc2"/>
    <property type="match status" value="2"/>
</dbReference>
<dbReference type="CDD" id="cd00096">
    <property type="entry name" value="Ig"/>
    <property type="match status" value="1"/>
</dbReference>
<accession>A0AAW2HNR8</accession>
<evidence type="ECO:0000259" key="1">
    <source>
        <dbReference type="PROSITE" id="PS50835"/>
    </source>
</evidence>
<protein>
    <recommendedName>
        <fullName evidence="1">Ig-like domain-containing protein</fullName>
    </recommendedName>
</protein>
<organism evidence="2">
    <name type="scientific">Menopon gallinae</name>
    <name type="common">poultry shaft louse</name>
    <dbReference type="NCBI Taxonomy" id="328185"/>
    <lineage>
        <taxon>Eukaryota</taxon>
        <taxon>Metazoa</taxon>
        <taxon>Ecdysozoa</taxon>
        <taxon>Arthropoda</taxon>
        <taxon>Hexapoda</taxon>
        <taxon>Insecta</taxon>
        <taxon>Pterygota</taxon>
        <taxon>Neoptera</taxon>
        <taxon>Paraneoptera</taxon>
        <taxon>Psocodea</taxon>
        <taxon>Troctomorpha</taxon>
        <taxon>Phthiraptera</taxon>
        <taxon>Amblycera</taxon>
        <taxon>Menoponidae</taxon>
        <taxon>Menopon</taxon>
    </lineage>
</organism>
<comment type="caution">
    <text evidence="2">The sequence shown here is derived from an EMBL/GenBank/DDBJ whole genome shotgun (WGS) entry which is preliminary data.</text>
</comment>
<feature type="domain" description="Ig-like" evidence="1">
    <location>
        <begin position="57"/>
        <end position="153"/>
    </location>
</feature>
<feature type="domain" description="Ig-like" evidence="1">
    <location>
        <begin position="186"/>
        <end position="280"/>
    </location>
</feature>
<dbReference type="GO" id="GO:0032589">
    <property type="term" value="C:neuron projection membrane"/>
    <property type="evidence" value="ECO:0007669"/>
    <property type="project" value="TreeGrafter"/>
</dbReference>
<dbReference type="InterPro" id="IPR003598">
    <property type="entry name" value="Ig_sub2"/>
</dbReference>
<reference evidence="2" key="1">
    <citation type="journal article" date="2024" name="Gigascience">
        <title>Chromosome-level genome of the poultry shaft louse Menopon gallinae provides insight into the host-switching and adaptive evolution of parasitic lice.</title>
        <authorList>
            <person name="Xu Y."/>
            <person name="Ma L."/>
            <person name="Liu S."/>
            <person name="Liang Y."/>
            <person name="Liu Q."/>
            <person name="He Z."/>
            <person name="Tian L."/>
            <person name="Duan Y."/>
            <person name="Cai W."/>
            <person name="Li H."/>
            <person name="Song F."/>
        </authorList>
    </citation>
    <scope>NUCLEOTIDE SEQUENCE</scope>
    <source>
        <strain evidence="2">Cailab_2023a</strain>
    </source>
</reference>
<dbReference type="PANTHER" id="PTHR23279:SF41">
    <property type="entry name" value="DEFECTIVE PROBOSCIS EXTENSION RESPONSE 4-RELATED"/>
    <property type="match status" value="1"/>
</dbReference>
<dbReference type="InterPro" id="IPR013783">
    <property type="entry name" value="Ig-like_fold"/>
</dbReference>
<dbReference type="SUPFAM" id="SSF48726">
    <property type="entry name" value="Immunoglobulin"/>
    <property type="match status" value="2"/>
</dbReference>
<dbReference type="AlphaFoldDB" id="A0AAW2HNR8"/>
<dbReference type="EMBL" id="JARGDH010000004">
    <property type="protein sequence ID" value="KAL0271625.1"/>
    <property type="molecule type" value="Genomic_DNA"/>
</dbReference>
<dbReference type="InterPro" id="IPR037448">
    <property type="entry name" value="Zig-8"/>
</dbReference>
<dbReference type="SMART" id="SM00406">
    <property type="entry name" value="IGv"/>
    <property type="match status" value="2"/>
</dbReference>
<dbReference type="FunFam" id="2.60.40.10:FF:000129">
    <property type="entry name" value="CLUMA_CG018772, isoform A"/>
    <property type="match status" value="1"/>
</dbReference>
<dbReference type="PROSITE" id="PS50835">
    <property type="entry name" value="IG_LIKE"/>
    <property type="match status" value="2"/>
</dbReference>
<dbReference type="Pfam" id="PF07686">
    <property type="entry name" value="V-set"/>
    <property type="match status" value="1"/>
</dbReference>
<dbReference type="GO" id="GO:0050808">
    <property type="term" value="P:synapse organization"/>
    <property type="evidence" value="ECO:0007669"/>
    <property type="project" value="TreeGrafter"/>
</dbReference>
<dbReference type="SMART" id="SM00409">
    <property type="entry name" value="IG"/>
    <property type="match status" value="2"/>
</dbReference>
<dbReference type="Gene3D" id="2.60.40.10">
    <property type="entry name" value="Immunoglobulins"/>
    <property type="match status" value="2"/>
</dbReference>
<dbReference type="InterPro" id="IPR007110">
    <property type="entry name" value="Ig-like_dom"/>
</dbReference>
<dbReference type="InterPro" id="IPR013106">
    <property type="entry name" value="Ig_V-set"/>
</dbReference>